<dbReference type="SMART" id="SM00345">
    <property type="entry name" value="HTH_GNTR"/>
    <property type="match status" value="1"/>
</dbReference>
<keyword evidence="2" id="KW-0238">DNA-binding</keyword>
<evidence type="ECO:0000256" key="2">
    <source>
        <dbReference type="ARBA" id="ARBA00023125"/>
    </source>
</evidence>
<evidence type="ECO:0000256" key="1">
    <source>
        <dbReference type="ARBA" id="ARBA00023015"/>
    </source>
</evidence>
<dbReference type="PANTHER" id="PTHR43537">
    <property type="entry name" value="TRANSCRIPTIONAL REGULATOR, GNTR FAMILY"/>
    <property type="match status" value="1"/>
</dbReference>
<dbReference type="InterPro" id="IPR036388">
    <property type="entry name" value="WH-like_DNA-bd_sf"/>
</dbReference>
<dbReference type="EMBL" id="MDDC01000029">
    <property type="protein sequence ID" value="OIQ54608.1"/>
    <property type="molecule type" value="Genomic_DNA"/>
</dbReference>
<dbReference type="SMART" id="SM00895">
    <property type="entry name" value="FCD"/>
    <property type="match status" value="1"/>
</dbReference>
<accession>A0A1J5N864</accession>
<keyword evidence="1" id="KW-0805">Transcription regulation</keyword>
<dbReference type="SUPFAM" id="SSF48008">
    <property type="entry name" value="GntR ligand-binding domain-like"/>
    <property type="match status" value="1"/>
</dbReference>
<sequence>MFASVKTSRVSDEIVAQIYQMLMDGRLGPGDRLVPEVEMAEQMGVSRASVREALSILESKGIVERRKSGGTYIRRYSLQATIDALSACPKSDKEMFSDFIEARELLELSVLRLAVDRGDQRTYRLVESALKVMDEVIAKGASAVEADILFHQAIAACAQNTVLVNLVKTLNSMLQDMREKTLAYPGRLLECLEEHRNIYEAVRNRDLKRAREEMINHFNKVKDILNTMSI</sequence>
<evidence type="ECO:0000313" key="5">
    <source>
        <dbReference type="EMBL" id="OIQ54608.1"/>
    </source>
</evidence>
<comment type="caution">
    <text evidence="5">The sequence shown here is derived from an EMBL/GenBank/DDBJ whole genome shotgun (WGS) entry which is preliminary data.</text>
</comment>
<dbReference type="Pfam" id="PF00392">
    <property type="entry name" value="GntR"/>
    <property type="match status" value="1"/>
</dbReference>
<dbReference type="PROSITE" id="PS50949">
    <property type="entry name" value="HTH_GNTR"/>
    <property type="match status" value="1"/>
</dbReference>
<dbReference type="InterPro" id="IPR011711">
    <property type="entry name" value="GntR_C"/>
</dbReference>
<dbReference type="GO" id="GO:0003677">
    <property type="term" value="F:DNA binding"/>
    <property type="evidence" value="ECO:0007669"/>
    <property type="project" value="UniProtKB-KW"/>
</dbReference>
<dbReference type="InterPro" id="IPR036390">
    <property type="entry name" value="WH_DNA-bd_sf"/>
</dbReference>
<dbReference type="CDD" id="cd07377">
    <property type="entry name" value="WHTH_GntR"/>
    <property type="match status" value="1"/>
</dbReference>
<proteinExistence type="predicted"/>
<gene>
    <name evidence="5" type="primary">lutR_3</name>
    <name evidence="5" type="ORF">MOTE_24500</name>
</gene>
<reference evidence="5 6" key="1">
    <citation type="submission" date="2016-08" db="EMBL/GenBank/DDBJ databases">
        <title>Genome-based comparison of Moorella thermoacetic strains.</title>
        <authorList>
            <person name="Poehlein A."/>
            <person name="Bengelsdorf F.R."/>
            <person name="Esser C."/>
            <person name="Duerre P."/>
            <person name="Daniel R."/>
        </authorList>
    </citation>
    <scope>NUCLEOTIDE SEQUENCE [LARGE SCALE GENOMIC DNA]</scope>
    <source>
        <strain evidence="5 6">DSM 21394</strain>
    </source>
</reference>
<organism evidence="5 6">
    <name type="scientific">Neomoorella thermoacetica</name>
    <name type="common">Clostridium thermoaceticum</name>
    <dbReference type="NCBI Taxonomy" id="1525"/>
    <lineage>
        <taxon>Bacteria</taxon>
        <taxon>Bacillati</taxon>
        <taxon>Bacillota</taxon>
        <taxon>Clostridia</taxon>
        <taxon>Neomoorellales</taxon>
        <taxon>Neomoorellaceae</taxon>
        <taxon>Neomoorella</taxon>
    </lineage>
</organism>
<dbReference type="AlphaFoldDB" id="A0A1J5N864"/>
<feature type="domain" description="HTH gntR-type" evidence="4">
    <location>
        <begin position="8"/>
        <end position="76"/>
    </location>
</feature>
<dbReference type="InterPro" id="IPR008920">
    <property type="entry name" value="TF_FadR/GntR_C"/>
</dbReference>
<keyword evidence="3" id="KW-0804">Transcription</keyword>
<name>A0A1J5N864_NEOTH</name>
<protein>
    <submittedName>
        <fullName evidence="5">HTH-type transcriptional regulator LutR</fullName>
    </submittedName>
</protein>
<dbReference type="OrthoDB" id="9799482at2"/>
<dbReference type="Pfam" id="PF07729">
    <property type="entry name" value="FCD"/>
    <property type="match status" value="1"/>
</dbReference>
<evidence type="ECO:0000313" key="6">
    <source>
        <dbReference type="Proteomes" id="UP000182811"/>
    </source>
</evidence>
<dbReference type="Gene3D" id="1.20.120.530">
    <property type="entry name" value="GntR ligand-binding domain-like"/>
    <property type="match status" value="1"/>
</dbReference>
<dbReference type="SUPFAM" id="SSF46785">
    <property type="entry name" value="Winged helix' DNA-binding domain"/>
    <property type="match status" value="1"/>
</dbReference>
<dbReference type="PANTHER" id="PTHR43537:SF5">
    <property type="entry name" value="UXU OPERON TRANSCRIPTIONAL REGULATOR"/>
    <property type="match status" value="1"/>
</dbReference>
<dbReference type="InterPro" id="IPR000524">
    <property type="entry name" value="Tscrpt_reg_HTH_GntR"/>
</dbReference>
<dbReference type="Gene3D" id="1.10.10.10">
    <property type="entry name" value="Winged helix-like DNA-binding domain superfamily/Winged helix DNA-binding domain"/>
    <property type="match status" value="1"/>
</dbReference>
<dbReference type="PRINTS" id="PR00035">
    <property type="entry name" value="HTHGNTR"/>
</dbReference>
<evidence type="ECO:0000256" key="3">
    <source>
        <dbReference type="ARBA" id="ARBA00023163"/>
    </source>
</evidence>
<dbReference type="GO" id="GO:0003700">
    <property type="term" value="F:DNA-binding transcription factor activity"/>
    <property type="evidence" value="ECO:0007669"/>
    <property type="project" value="InterPro"/>
</dbReference>
<evidence type="ECO:0000259" key="4">
    <source>
        <dbReference type="PROSITE" id="PS50949"/>
    </source>
</evidence>
<dbReference type="Proteomes" id="UP000182811">
    <property type="component" value="Unassembled WGS sequence"/>
</dbReference>